<gene>
    <name evidence="2" type="ORF">PVAP13_3NG187989</name>
</gene>
<feature type="signal peptide" evidence="1">
    <location>
        <begin position="1"/>
        <end position="16"/>
    </location>
</feature>
<dbReference type="AlphaFoldDB" id="A0A8T0UK49"/>
<comment type="caution">
    <text evidence="2">The sequence shown here is derived from an EMBL/GenBank/DDBJ whole genome shotgun (WGS) entry which is preliminary data.</text>
</comment>
<evidence type="ECO:0008006" key="4">
    <source>
        <dbReference type="Google" id="ProtNLM"/>
    </source>
</evidence>
<evidence type="ECO:0000313" key="2">
    <source>
        <dbReference type="EMBL" id="KAG2621204.1"/>
    </source>
</evidence>
<feature type="chain" id="PRO_5035910200" description="BHLH domain-containing protein" evidence="1">
    <location>
        <begin position="17"/>
        <end position="217"/>
    </location>
</feature>
<sequence length="217" mass="22094">MAGGGLLPLDLSLATAGAGASASASAGERRAGPRGHRRTVSALFGELGAMLPSDLLPNRPASREEIVDAATKQVKVLEETAAVLETYRAVRGAGAGAAPRPEVAVAVGTVCFCARLPAPRPRSLTRVLEAFHRRGVEVLVATVARHGHGQGGAAVVTVTAAAGGAGADQGGHRRHQLMITGSFFLASLATPSPCCLQLATSSNGLLVLFLEHKIRAS</sequence>
<keyword evidence="3" id="KW-1185">Reference proteome</keyword>
<dbReference type="PANTHER" id="PTHR46772:SF6">
    <property type="entry name" value="BHLH DOMAIN-CONTAINING PROTEIN"/>
    <property type="match status" value="1"/>
</dbReference>
<dbReference type="GO" id="GO:0009960">
    <property type="term" value="P:endosperm development"/>
    <property type="evidence" value="ECO:0007669"/>
    <property type="project" value="InterPro"/>
</dbReference>
<accession>A0A8T0UK49</accession>
<dbReference type="Proteomes" id="UP000823388">
    <property type="component" value="Chromosome 3N"/>
</dbReference>
<keyword evidence="1" id="KW-0732">Signal</keyword>
<dbReference type="InterPro" id="IPR044278">
    <property type="entry name" value="BHLH95-like"/>
</dbReference>
<dbReference type="GO" id="GO:0003700">
    <property type="term" value="F:DNA-binding transcription factor activity"/>
    <property type="evidence" value="ECO:0007669"/>
    <property type="project" value="InterPro"/>
</dbReference>
<organism evidence="2 3">
    <name type="scientific">Panicum virgatum</name>
    <name type="common">Blackwell switchgrass</name>
    <dbReference type="NCBI Taxonomy" id="38727"/>
    <lineage>
        <taxon>Eukaryota</taxon>
        <taxon>Viridiplantae</taxon>
        <taxon>Streptophyta</taxon>
        <taxon>Embryophyta</taxon>
        <taxon>Tracheophyta</taxon>
        <taxon>Spermatophyta</taxon>
        <taxon>Magnoliopsida</taxon>
        <taxon>Liliopsida</taxon>
        <taxon>Poales</taxon>
        <taxon>Poaceae</taxon>
        <taxon>PACMAD clade</taxon>
        <taxon>Panicoideae</taxon>
        <taxon>Panicodae</taxon>
        <taxon>Paniceae</taxon>
        <taxon>Panicinae</taxon>
        <taxon>Panicum</taxon>
        <taxon>Panicum sect. Hiantes</taxon>
    </lineage>
</organism>
<evidence type="ECO:0000313" key="3">
    <source>
        <dbReference type="Proteomes" id="UP000823388"/>
    </source>
</evidence>
<name>A0A8T0UK49_PANVG</name>
<dbReference type="EMBL" id="CM029042">
    <property type="protein sequence ID" value="KAG2621204.1"/>
    <property type="molecule type" value="Genomic_DNA"/>
</dbReference>
<proteinExistence type="predicted"/>
<dbReference type="PANTHER" id="PTHR46772">
    <property type="entry name" value="BHLH DOMAIN-CONTAINING PROTEIN"/>
    <property type="match status" value="1"/>
</dbReference>
<reference evidence="2" key="1">
    <citation type="submission" date="2020-05" db="EMBL/GenBank/DDBJ databases">
        <title>WGS assembly of Panicum virgatum.</title>
        <authorList>
            <person name="Lovell J.T."/>
            <person name="Jenkins J."/>
            <person name="Shu S."/>
            <person name="Juenger T.E."/>
            <person name="Schmutz J."/>
        </authorList>
    </citation>
    <scope>NUCLEOTIDE SEQUENCE</scope>
    <source>
        <strain evidence="2">AP13</strain>
    </source>
</reference>
<evidence type="ECO:0000256" key="1">
    <source>
        <dbReference type="SAM" id="SignalP"/>
    </source>
</evidence>
<protein>
    <recommendedName>
        <fullName evidence="4">BHLH domain-containing protein</fullName>
    </recommendedName>
</protein>